<protein>
    <submittedName>
        <fullName evidence="7">Uncharacterized protein</fullName>
    </submittedName>
</protein>
<comment type="caution">
    <text evidence="7">The sequence shown here is derived from an EMBL/GenBank/DDBJ whole genome shotgun (WGS) entry which is preliminary data.</text>
</comment>
<evidence type="ECO:0000313" key="7">
    <source>
        <dbReference type="EMBL" id="CAI5440260.1"/>
    </source>
</evidence>
<keyword evidence="4 6" id="KW-1133">Transmembrane helix</keyword>
<comment type="subcellular location">
    <subcellularLocation>
        <location evidence="1">Membrane</location>
    </subcellularLocation>
</comment>
<keyword evidence="3 6" id="KW-0812">Transmembrane</keyword>
<evidence type="ECO:0000256" key="2">
    <source>
        <dbReference type="ARBA" id="ARBA00009530"/>
    </source>
</evidence>
<comment type="similarity">
    <text evidence="2">Belongs to the UPF0057 (PMP3) family.</text>
</comment>
<reference evidence="7" key="1">
    <citation type="submission" date="2022-11" db="EMBL/GenBank/DDBJ databases">
        <authorList>
            <person name="Kikuchi T."/>
        </authorList>
    </citation>
    <scope>NUCLEOTIDE SEQUENCE</scope>
    <source>
        <strain evidence="7">PS1010</strain>
    </source>
</reference>
<dbReference type="Pfam" id="PF01679">
    <property type="entry name" value="Pmp3"/>
    <property type="match status" value="1"/>
</dbReference>
<evidence type="ECO:0000256" key="1">
    <source>
        <dbReference type="ARBA" id="ARBA00004370"/>
    </source>
</evidence>
<feature type="transmembrane region" description="Helical" evidence="6">
    <location>
        <begin position="45"/>
        <end position="64"/>
    </location>
</feature>
<keyword evidence="8" id="KW-1185">Reference proteome</keyword>
<feature type="transmembrane region" description="Helical" evidence="6">
    <location>
        <begin position="16"/>
        <end position="33"/>
    </location>
</feature>
<dbReference type="GO" id="GO:0016020">
    <property type="term" value="C:membrane"/>
    <property type="evidence" value="ECO:0007669"/>
    <property type="project" value="UniProtKB-SubCell"/>
</dbReference>
<evidence type="ECO:0000256" key="6">
    <source>
        <dbReference type="SAM" id="Phobius"/>
    </source>
</evidence>
<evidence type="ECO:0000256" key="4">
    <source>
        <dbReference type="ARBA" id="ARBA00022989"/>
    </source>
</evidence>
<dbReference type="InterPro" id="IPR000612">
    <property type="entry name" value="PMP3"/>
</dbReference>
<keyword evidence="5 6" id="KW-0472">Membrane</keyword>
<dbReference type="EMBL" id="CANHGI010000001">
    <property type="protein sequence ID" value="CAI5440260.1"/>
    <property type="molecule type" value="Genomic_DNA"/>
</dbReference>
<dbReference type="Proteomes" id="UP001152747">
    <property type="component" value="Unassembled WGS sequence"/>
</dbReference>
<name>A0A9P1MXC3_9PELO</name>
<evidence type="ECO:0000256" key="5">
    <source>
        <dbReference type="ARBA" id="ARBA00023136"/>
    </source>
</evidence>
<organism evidence="7 8">
    <name type="scientific">Caenorhabditis angaria</name>
    <dbReference type="NCBI Taxonomy" id="860376"/>
    <lineage>
        <taxon>Eukaryota</taxon>
        <taxon>Metazoa</taxon>
        <taxon>Ecdysozoa</taxon>
        <taxon>Nematoda</taxon>
        <taxon>Chromadorea</taxon>
        <taxon>Rhabditida</taxon>
        <taxon>Rhabditina</taxon>
        <taxon>Rhabditomorpha</taxon>
        <taxon>Rhabditoidea</taxon>
        <taxon>Rhabditidae</taxon>
        <taxon>Peloderinae</taxon>
        <taxon>Caenorhabditis</taxon>
    </lineage>
</organism>
<dbReference type="AlphaFoldDB" id="A0A9P1MXC3"/>
<accession>A0A9P1MXC3</accession>
<sequence>MQKYIDPRFETDNDRLIIAIFLVVFPPLAVLLKCNGFKPPVCLTFLLYLLLILPAYFYAVWFCFVGERKIFWRRANYE</sequence>
<gene>
    <name evidence="7" type="ORF">CAMP_LOCUS2897</name>
</gene>
<evidence type="ECO:0000256" key="3">
    <source>
        <dbReference type="ARBA" id="ARBA00022692"/>
    </source>
</evidence>
<proteinExistence type="inferred from homology"/>
<evidence type="ECO:0000313" key="8">
    <source>
        <dbReference type="Proteomes" id="UP001152747"/>
    </source>
</evidence>